<dbReference type="RefSeq" id="WP_323326373.1">
    <property type="nucleotide sequence ID" value="NZ_JAYFSI010000002.1"/>
</dbReference>
<dbReference type="Pfam" id="PF07876">
    <property type="entry name" value="Dabb"/>
    <property type="match status" value="1"/>
</dbReference>
<dbReference type="InterPro" id="IPR013097">
    <property type="entry name" value="Dabb"/>
</dbReference>
<dbReference type="PANTHER" id="PTHR37832">
    <property type="entry name" value="BLL2683 PROTEIN"/>
    <property type="match status" value="1"/>
</dbReference>
<keyword evidence="3" id="KW-1185">Reference proteome</keyword>
<dbReference type="Gene3D" id="3.30.70.100">
    <property type="match status" value="1"/>
</dbReference>
<name>A0ABU5R3B5_9PSEU</name>
<gene>
    <name evidence="2" type="ORF">VA596_12350</name>
</gene>
<organism evidence="2 3">
    <name type="scientific">Amycolatopsis heterodermiae</name>
    <dbReference type="NCBI Taxonomy" id="3110235"/>
    <lineage>
        <taxon>Bacteria</taxon>
        <taxon>Bacillati</taxon>
        <taxon>Actinomycetota</taxon>
        <taxon>Actinomycetes</taxon>
        <taxon>Pseudonocardiales</taxon>
        <taxon>Pseudonocardiaceae</taxon>
        <taxon>Amycolatopsis</taxon>
    </lineage>
</organism>
<dbReference type="SUPFAM" id="SSF54909">
    <property type="entry name" value="Dimeric alpha+beta barrel"/>
    <property type="match status" value="1"/>
</dbReference>
<dbReference type="EMBL" id="JAYFSI010000002">
    <property type="protein sequence ID" value="MEA5360329.1"/>
    <property type="molecule type" value="Genomic_DNA"/>
</dbReference>
<evidence type="ECO:0000313" key="2">
    <source>
        <dbReference type="EMBL" id="MEA5360329.1"/>
    </source>
</evidence>
<dbReference type="InterPro" id="IPR011008">
    <property type="entry name" value="Dimeric_a/b-barrel"/>
</dbReference>
<accession>A0ABU5R3B5</accession>
<evidence type="ECO:0000313" key="3">
    <source>
        <dbReference type="Proteomes" id="UP001304298"/>
    </source>
</evidence>
<dbReference type="Proteomes" id="UP001304298">
    <property type="component" value="Unassembled WGS sequence"/>
</dbReference>
<sequence>MISHIVCFRFKPGVGWDDPRAVQAEAITREHPEHITEIRSWSVGRNTTARTVAYDFALVGGFHDREALERYMVHPDHQRGVRAWSELSTWVAVDLDHSQDALVVEPV</sequence>
<evidence type="ECO:0000259" key="1">
    <source>
        <dbReference type="PROSITE" id="PS51502"/>
    </source>
</evidence>
<dbReference type="SMART" id="SM00886">
    <property type="entry name" value="Dabb"/>
    <property type="match status" value="1"/>
</dbReference>
<reference evidence="2 3" key="1">
    <citation type="submission" date="2023-12" db="EMBL/GenBank/DDBJ databases">
        <title>Amycolatopsis sp. V23-08.</title>
        <authorList>
            <person name="Somphong A."/>
        </authorList>
    </citation>
    <scope>NUCLEOTIDE SEQUENCE [LARGE SCALE GENOMIC DNA]</scope>
    <source>
        <strain evidence="2 3">V23-08</strain>
    </source>
</reference>
<proteinExistence type="predicted"/>
<dbReference type="PROSITE" id="PS51502">
    <property type="entry name" value="S_R_A_B_BARREL"/>
    <property type="match status" value="1"/>
</dbReference>
<protein>
    <submittedName>
        <fullName evidence="2">Dabb family protein</fullName>
    </submittedName>
</protein>
<comment type="caution">
    <text evidence="2">The sequence shown here is derived from an EMBL/GenBank/DDBJ whole genome shotgun (WGS) entry which is preliminary data.</text>
</comment>
<feature type="domain" description="Stress-response A/B barrel" evidence="1">
    <location>
        <begin position="2"/>
        <end position="95"/>
    </location>
</feature>
<dbReference type="PANTHER" id="PTHR37832:SF1">
    <property type="entry name" value="STRESS-RESPONSE A_B BARREL DOMAIN-CONTAINING PROTEIN"/>
    <property type="match status" value="1"/>
</dbReference>